<comment type="similarity">
    <text evidence="2">Belongs to the RLP family.</text>
</comment>
<evidence type="ECO:0000256" key="12">
    <source>
        <dbReference type="SAM" id="Phobius"/>
    </source>
</evidence>
<sequence length="462" mass="51905">MGVETEVVLIYYSLKSFSHNFLASVEQFPWKYLLFLDLHSNMLQGPLPIPSLTTTFYSISNNSLTGAIPFSICNVSSLEILNLSHNNLSGIIPRCWGNSKKLSVLDLRMNSFHGTIPNTFAKGNDLRNLNINGNKFKGLIPQSLAHCQKLEVLDLGNNMIKDTFPYWLETLPGLQVLVLRSNRFHGPISSKEKYFFPKLRIIDLSNNSFTGPLPTRWIENLVAMMNANESKRETIPKYMGDEYYQDSVMVTMKGLNIELQKILTIFITIDMSSNRFQGEIPKSIGKLTSLIVLNFSHNNLTGHILSSLENLKELESLDLSSNNLTGEIPSQLTSLTFLSFLNFSQNHLVGHIPQGNQFNTFQSDSYNGNLGLCGAPLLKKCSDDKAPPTLFKEDNDTGLASGFKWKAVFIGYGCGMIFGLAIGYLIFLTGKPEWLVRMVEGKHYKKVKKSRRSAPRRGGRRI</sequence>
<dbReference type="InterPro" id="IPR001611">
    <property type="entry name" value="Leu-rich_rpt"/>
</dbReference>
<gene>
    <name evidence="13" type="ORF">L1049_014065</name>
</gene>
<dbReference type="PROSITE" id="PS51450">
    <property type="entry name" value="LRR"/>
    <property type="match status" value="1"/>
</dbReference>
<evidence type="ECO:0000256" key="3">
    <source>
        <dbReference type="ARBA" id="ARBA00022475"/>
    </source>
</evidence>
<reference evidence="13 14" key="1">
    <citation type="journal article" date="2024" name="Plant J.">
        <title>Genome sequences and population genomics reveal climatic adaptation and genomic divergence between two closely related sweetgum species.</title>
        <authorList>
            <person name="Xu W.Q."/>
            <person name="Ren C.Q."/>
            <person name="Zhang X.Y."/>
            <person name="Comes H.P."/>
            <person name="Liu X.H."/>
            <person name="Li Y.G."/>
            <person name="Kettle C.J."/>
            <person name="Jalonen R."/>
            <person name="Gaisberger H."/>
            <person name="Ma Y.Z."/>
            <person name="Qiu Y.X."/>
        </authorList>
    </citation>
    <scope>NUCLEOTIDE SEQUENCE [LARGE SCALE GENOMIC DNA]</scope>
    <source>
        <strain evidence="13">Hangzhou</strain>
    </source>
</reference>
<keyword evidence="11" id="KW-0325">Glycoprotein</keyword>
<dbReference type="FunFam" id="3.80.10.10:FF:000095">
    <property type="entry name" value="LRR receptor-like serine/threonine-protein kinase GSO1"/>
    <property type="match status" value="1"/>
</dbReference>
<keyword evidence="6" id="KW-0732">Signal</keyword>
<proteinExistence type="inferred from homology"/>
<dbReference type="EMBL" id="JBBPBK010000008">
    <property type="protein sequence ID" value="KAK9280376.1"/>
    <property type="molecule type" value="Genomic_DNA"/>
</dbReference>
<evidence type="ECO:0000256" key="1">
    <source>
        <dbReference type="ARBA" id="ARBA00004251"/>
    </source>
</evidence>
<evidence type="ECO:0000256" key="11">
    <source>
        <dbReference type="ARBA" id="ARBA00023180"/>
    </source>
</evidence>
<name>A0AAP0WXC4_LIQFO</name>
<evidence type="ECO:0000256" key="7">
    <source>
        <dbReference type="ARBA" id="ARBA00022737"/>
    </source>
</evidence>
<dbReference type="PANTHER" id="PTHR27004">
    <property type="entry name" value="RECEPTOR-LIKE PROTEIN 12 ISOFORM X1"/>
    <property type="match status" value="1"/>
</dbReference>
<evidence type="ECO:0000256" key="5">
    <source>
        <dbReference type="ARBA" id="ARBA00022692"/>
    </source>
</evidence>
<keyword evidence="10" id="KW-0675">Receptor</keyword>
<evidence type="ECO:0000256" key="8">
    <source>
        <dbReference type="ARBA" id="ARBA00022989"/>
    </source>
</evidence>
<evidence type="ECO:0000256" key="10">
    <source>
        <dbReference type="ARBA" id="ARBA00023170"/>
    </source>
</evidence>
<accession>A0AAP0WXC4</accession>
<keyword evidence="5 12" id="KW-0812">Transmembrane</keyword>
<keyword evidence="14" id="KW-1185">Reference proteome</keyword>
<evidence type="ECO:0008006" key="15">
    <source>
        <dbReference type="Google" id="ProtNLM"/>
    </source>
</evidence>
<evidence type="ECO:0000256" key="4">
    <source>
        <dbReference type="ARBA" id="ARBA00022614"/>
    </source>
</evidence>
<evidence type="ECO:0000313" key="13">
    <source>
        <dbReference type="EMBL" id="KAK9280376.1"/>
    </source>
</evidence>
<comment type="subcellular location">
    <subcellularLocation>
        <location evidence="1">Cell membrane</location>
        <topology evidence="1">Single-pass type I membrane protein</topology>
    </subcellularLocation>
</comment>
<evidence type="ECO:0000256" key="6">
    <source>
        <dbReference type="ARBA" id="ARBA00022729"/>
    </source>
</evidence>
<keyword evidence="8 12" id="KW-1133">Transmembrane helix</keyword>
<dbReference type="PRINTS" id="PR00019">
    <property type="entry name" value="LEURICHRPT"/>
</dbReference>
<protein>
    <recommendedName>
        <fullName evidence="15">Receptor-like protein 12</fullName>
    </recommendedName>
</protein>
<evidence type="ECO:0000256" key="2">
    <source>
        <dbReference type="ARBA" id="ARBA00009592"/>
    </source>
</evidence>
<keyword evidence="9 12" id="KW-0472">Membrane</keyword>
<evidence type="ECO:0000256" key="9">
    <source>
        <dbReference type="ARBA" id="ARBA00023136"/>
    </source>
</evidence>
<dbReference type="SMART" id="SM00369">
    <property type="entry name" value="LRR_TYP"/>
    <property type="match status" value="3"/>
</dbReference>
<evidence type="ECO:0000313" key="14">
    <source>
        <dbReference type="Proteomes" id="UP001415857"/>
    </source>
</evidence>
<dbReference type="GO" id="GO:0005886">
    <property type="term" value="C:plasma membrane"/>
    <property type="evidence" value="ECO:0007669"/>
    <property type="project" value="UniProtKB-SubCell"/>
</dbReference>
<feature type="transmembrane region" description="Helical" evidence="12">
    <location>
        <begin position="409"/>
        <end position="428"/>
    </location>
</feature>
<keyword evidence="4" id="KW-0433">Leucine-rich repeat</keyword>
<organism evidence="13 14">
    <name type="scientific">Liquidambar formosana</name>
    <name type="common">Formosan gum</name>
    <dbReference type="NCBI Taxonomy" id="63359"/>
    <lineage>
        <taxon>Eukaryota</taxon>
        <taxon>Viridiplantae</taxon>
        <taxon>Streptophyta</taxon>
        <taxon>Embryophyta</taxon>
        <taxon>Tracheophyta</taxon>
        <taxon>Spermatophyta</taxon>
        <taxon>Magnoliopsida</taxon>
        <taxon>eudicotyledons</taxon>
        <taxon>Gunneridae</taxon>
        <taxon>Pentapetalae</taxon>
        <taxon>Saxifragales</taxon>
        <taxon>Altingiaceae</taxon>
        <taxon>Liquidambar</taxon>
    </lineage>
</organism>
<dbReference type="InterPro" id="IPR032675">
    <property type="entry name" value="LRR_dom_sf"/>
</dbReference>
<dbReference type="Proteomes" id="UP001415857">
    <property type="component" value="Unassembled WGS sequence"/>
</dbReference>
<dbReference type="Pfam" id="PF00560">
    <property type="entry name" value="LRR_1"/>
    <property type="match status" value="1"/>
</dbReference>
<dbReference type="Pfam" id="PF13855">
    <property type="entry name" value="LRR_8"/>
    <property type="match status" value="3"/>
</dbReference>
<dbReference type="PANTHER" id="PTHR27004:SF428">
    <property type="entry name" value="OS01G0160600 PROTEIN"/>
    <property type="match status" value="1"/>
</dbReference>
<dbReference type="SUPFAM" id="SSF52058">
    <property type="entry name" value="L domain-like"/>
    <property type="match status" value="1"/>
</dbReference>
<dbReference type="AlphaFoldDB" id="A0AAP0WXC4"/>
<dbReference type="InterPro" id="IPR003591">
    <property type="entry name" value="Leu-rich_rpt_typical-subtyp"/>
</dbReference>
<keyword evidence="3" id="KW-1003">Cell membrane</keyword>
<dbReference type="FunFam" id="3.80.10.10:FF:000111">
    <property type="entry name" value="LRR receptor-like serine/threonine-protein kinase ERECTA"/>
    <property type="match status" value="1"/>
</dbReference>
<keyword evidence="7" id="KW-0677">Repeat</keyword>
<comment type="caution">
    <text evidence="13">The sequence shown here is derived from an EMBL/GenBank/DDBJ whole genome shotgun (WGS) entry which is preliminary data.</text>
</comment>
<dbReference type="Gene3D" id="3.80.10.10">
    <property type="entry name" value="Ribonuclease Inhibitor"/>
    <property type="match status" value="1"/>
</dbReference>